<gene>
    <name evidence="2" type="ORF">GCM10011574_30010</name>
</gene>
<comment type="caution">
    <text evidence="2">The sequence shown here is derived from an EMBL/GenBank/DDBJ whole genome shotgun (WGS) entry which is preliminary data.</text>
</comment>
<evidence type="ECO:0000313" key="2">
    <source>
        <dbReference type="EMBL" id="GGO11968.1"/>
    </source>
</evidence>
<keyword evidence="3" id="KW-1185">Reference proteome</keyword>
<evidence type="ECO:0000256" key="1">
    <source>
        <dbReference type="SAM" id="SignalP"/>
    </source>
</evidence>
<protein>
    <submittedName>
        <fullName evidence="2">Uncharacterized protein</fullName>
    </submittedName>
</protein>
<organism evidence="2 3">
    <name type="scientific">Microbispora bryophytorum</name>
    <dbReference type="NCBI Taxonomy" id="1460882"/>
    <lineage>
        <taxon>Bacteria</taxon>
        <taxon>Bacillati</taxon>
        <taxon>Actinomycetota</taxon>
        <taxon>Actinomycetes</taxon>
        <taxon>Streptosporangiales</taxon>
        <taxon>Streptosporangiaceae</taxon>
        <taxon>Microbispora</taxon>
    </lineage>
</organism>
<evidence type="ECO:0000313" key="3">
    <source>
        <dbReference type="Proteomes" id="UP000653480"/>
    </source>
</evidence>
<keyword evidence="1" id="KW-0732">Signal</keyword>
<proteinExistence type="predicted"/>
<dbReference type="AlphaFoldDB" id="A0A8H9GZD5"/>
<name>A0A8H9GZD5_9ACTN</name>
<accession>A0A8H9GZD5</accession>
<dbReference type="Proteomes" id="UP000653480">
    <property type="component" value="Unassembled WGS sequence"/>
</dbReference>
<feature type="chain" id="PRO_5034603216" evidence="1">
    <location>
        <begin position="28"/>
        <end position="81"/>
    </location>
</feature>
<reference evidence="2" key="1">
    <citation type="journal article" date="2014" name="Int. J. Syst. Evol. Microbiol.">
        <title>Complete genome sequence of Corynebacterium casei LMG S-19264T (=DSM 44701T), isolated from a smear-ripened cheese.</title>
        <authorList>
            <consortium name="US DOE Joint Genome Institute (JGI-PGF)"/>
            <person name="Walter F."/>
            <person name="Albersmeier A."/>
            <person name="Kalinowski J."/>
            <person name="Ruckert C."/>
        </authorList>
    </citation>
    <scope>NUCLEOTIDE SEQUENCE</scope>
    <source>
        <strain evidence="2">CGMCC 4.7138</strain>
    </source>
</reference>
<reference evidence="2" key="2">
    <citation type="submission" date="2020-09" db="EMBL/GenBank/DDBJ databases">
        <authorList>
            <person name="Sun Q."/>
            <person name="Zhou Y."/>
        </authorList>
    </citation>
    <scope>NUCLEOTIDE SEQUENCE</scope>
    <source>
        <strain evidence="2">CGMCC 4.7138</strain>
    </source>
</reference>
<sequence>MRGGRLSMIAGSALLGAIALWPAAASAASASAPASVSGAAVTQADPGNSYVKPKPPRCTYRCTNHRKFKCCPKCTRIKGKC</sequence>
<feature type="signal peptide" evidence="1">
    <location>
        <begin position="1"/>
        <end position="27"/>
    </location>
</feature>
<dbReference type="EMBL" id="BMMN01000004">
    <property type="protein sequence ID" value="GGO11968.1"/>
    <property type="molecule type" value="Genomic_DNA"/>
</dbReference>